<dbReference type="GO" id="GO:0030863">
    <property type="term" value="C:cortical cytoskeleton"/>
    <property type="evidence" value="ECO:0007669"/>
    <property type="project" value="TreeGrafter"/>
</dbReference>
<dbReference type="GO" id="GO:0008290">
    <property type="term" value="C:F-actin capping protein complex"/>
    <property type="evidence" value="ECO:0007669"/>
    <property type="project" value="UniProtKB-UniRule"/>
</dbReference>
<evidence type="ECO:0000313" key="5">
    <source>
        <dbReference type="Proteomes" id="UP000038045"/>
    </source>
</evidence>
<dbReference type="GO" id="GO:0030036">
    <property type="term" value="P:actin cytoskeleton organization"/>
    <property type="evidence" value="ECO:0007669"/>
    <property type="project" value="TreeGrafter"/>
</dbReference>
<dbReference type="InterPro" id="IPR042276">
    <property type="entry name" value="CapZ_alpha/beta_2"/>
</dbReference>
<comment type="function">
    <text evidence="4">F-actin-capping proteins bind in a Ca(2+)-independent manner to the fast growing ends of actin filaments (barbed end) thereby blocking the exchange of subunits at these ends. Unlike other capping proteins (such as gelsolin and severin), these proteins do not sever actin filaments.</text>
</comment>
<dbReference type="Gene3D" id="3.90.1150.210">
    <property type="entry name" value="F-actin capping protein, beta subunit"/>
    <property type="match status" value="1"/>
</dbReference>
<evidence type="ECO:0000256" key="3">
    <source>
        <dbReference type="ARBA" id="ARBA00023203"/>
    </source>
</evidence>
<accession>A0A0N4ZHU9</accession>
<evidence type="ECO:0000256" key="2">
    <source>
        <dbReference type="ARBA" id="ARBA00022467"/>
    </source>
</evidence>
<evidence type="ECO:0000313" key="6">
    <source>
        <dbReference type="WBParaSite" id="PTRK_0000749500.1"/>
    </source>
</evidence>
<dbReference type="InterPro" id="IPR042489">
    <property type="entry name" value="CapZ_alpha_1"/>
</dbReference>
<dbReference type="Pfam" id="PF01267">
    <property type="entry name" value="F-actin_cap_A"/>
    <property type="match status" value="1"/>
</dbReference>
<evidence type="ECO:0000256" key="4">
    <source>
        <dbReference type="RuleBase" id="RU365077"/>
    </source>
</evidence>
<evidence type="ECO:0000256" key="1">
    <source>
        <dbReference type="ARBA" id="ARBA00010479"/>
    </source>
</evidence>
<dbReference type="InterPro" id="IPR002189">
    <property type="entry name" value="CapZ_alpha"/>
</dbReference>
<dbReference type="PANTHER" id="PTHR10653:SF0">
    <property type="entry name" value="F-ACTIN-CAPPING PROTEIN SUBUNIT ALPHA"/>
    <property type="match status" value="1"/>
</dbReference>
<dbReference type="FunFam" id="3.90.1150.210:FF:000003">
    <property type="entry name" value="F-actin-capping protein subunit alpha"/>
    <property type="match status" value="1"/>
</dbReference>
<protein>
    <recommendedName>
        <fullName evidence="4">F-actin-capping protein subunit alpha</fullName>
    </recommendedName>
</protein>
<dbReference type="GO" id="GO:0051015">
    <property type="term" value="F:actin filament binding"/>
    <property type="evidence" value="ECO:0007669"/>
    <property type="project" value="TreeGrafter"/>
</dbReference>
<reference evidence="6" key="1">
    <citation type="submission" date="2017-02" db="UniProtKB">
        <authorList>
            <consortium name="WormBaseParasite"/>
        </authorList>
    </citation>
    <scope>IDENTIFICATION</scope>
</reference>
<name>A0A0N4ZHU9_PARTI</name>
<dbReference type="Proteomes" id="UP000038045">
    <property type="component" value="Unplaced"/>
</dbReference>
<dbReference type="PANTHER" id="PTHR10653">
    <property type="entry name" value="F-ACTIN-CAPPING PROTEIN SUBUNIT ALPHA"/>
    <property type="match status" value="1"/>
</dbReference>
<dbReference type="AlphaFoldDB" id="A0A0N4ZHU9"/>
<proteinExistence type="inferred from homology"/>
<dbReference type="Gene3D" id="3.30.1140.60">
    <property type="entry name" value="F-actin capping protein, alpha subunit"/>
    <property type="match status" value="1"/>
</dbReference>
<dbReference type="PRINTS" id="PR00191">
    <property type="entry name" value="FACTINCAPA"/>
</dbReference>
<keyword evidence="2 4" id="KW-0117">Actin capping</keyword>
<dbReference type="SUPFAM" id="SSF90096">
    <property type="entry name" value="Subunits of heterodimeric actin filament capping protein Capz"/>
    <property type="match status" value="1"/>
</dbReference>
<dbReference type="WBParaSite" id="PTRK_0000749500.1">
    <property type="protein sequence ID" value="PTRK_0000749500.1"/>
    <property type="gene ID" value="PTRK_0000749500"/>
</dbReference>
<comment type="similarity">
    <text evidence="1 4">Belongs to the F-actin-capping protein alpha subunit family.</text>
</comment>
<sequence>MVPSLGKEEKIEICSKILLSSPPGELNDVFNSIRGIINDDDLLKNECAPAVAQYNLDNFHQIKQDLQNPTLITKYNYLGNGRFLEPQSNVTFKFDHIRREISDISPADKPSYGEDLNKWRKVVQTELNKYIEKSYKNSGVGVVFVNEGQLVACIESHQFRPKSYWNGRMKSCWVIPQYDSKNNSLEFSGSVKLDTHYFEDGNVQLKMNQVYKPKVTASNIGGMAIEVIKAIGKAEDSYQATIQETYMAQIEDVFKQLRRSLPITKTKFDWNKTHTYKIAQDMAPSL</sequence>
<dbReference type="GO" id="GO:0051016">
    <property type="term" value="P:barbed-end actin filament capping"/>
    <property type="evidence" value="ECO:0007669"/>
    <property type="project" value="UniProtKB-UniRule"/>
</dbReference>
<keyword evidence="3 4" id="KW-0009">Actin-binding</keyword>
<organism evidence="5 6">
    <name type="scientific">Parastrongyloides trichosuri</name>
    <name type="common">Possum-specific nematode worm</name>
    <dbReference type="NCBI Taxonomy" id="131310"/>
    <lineage>
        <taxon>Eukaryota</taxon>
        <taxon>Metazoa</taxon>
        <taxon>Ecdysozoa</taxon>
        <taxon>Nematoda</taxon>
        <taxon>Chromadorea</taxon>
        <taxon>Rhabditida</taxon>
        <taxon>Tylenchina</taxon>
        <taxon>Panagrolaimomorpha</taxon>
        <taxon>Strongyloidoidea</taxon>
        <taxon>Strongyloididae</taxon>
        <taxon>Parastrongyloides</taxon>
    </lineage>
</organism>
<comment type="subunit">
    <text evidence="4">Heterodimer of an alpha and a beta subunit.</text>
</comment>
<dbReference type="InterPro" id="IPR037282">
    <property type="entry name" value="CapZ_alpha/beta"/>
</dbReference>
<dbReference type="STRING" id="131310.A0A0N4ZHU9"/>
<keyword evidence="5" id="KW-1185">Reference proteome</keyword>